<dbReference type="Gene3D" id="3.40.50.2060">
    <property type="match status" value="1"/>
</dbReference>
<dbReference type="Gene3D" id="3.90.830.10">
    <property type="entry name" value="Syntaxin Binding Protein 1, Chain A, domain 2"/>
    <property type="match status" value="1"/>
</dbReference>
<gene>
    <name evidence="4" type="primary">Stxbp2_0</name>
    <name evidence="4" type="ORF">GTO96_0015107</name>
</gene>
<dbReference type="Proteomes" id="UP000886611">
    <property type="component" value="Unassembled WGS sequence"/>
</dbReference>
<organism evidence="4 5">
    <name type="scientific">Polypterus senegalus</name>
    <name type="common">Senegal bichir</name>
    <dbReference type="NCBI Taxonomy" id="55291"/>
    <lineage>
        <taxon>Eukaryota</taxon>
        <taxon>Metazoa</taxon>
        <taxon>Chordata</taxon>
        <taxon>Craniata</taxon>
        <taxon>Vertebrata</taxon>
        <taxon>Euteleostomi</taxon>
        <taxon>Actinopterygii</taxon>
        <taxon>Polypteriformes</taxon>
        <taxon>Polypteridae</taxon>
        <taxon>Polypterus</taxon>
    </lineage>
</organism>
<dbReference type="InterPro" id="IPR027482">
    <property type="entry name" value="Sec1-like_dom2"/>
</dbReference>
<dbReference type="InterPro" id="IPR043154">
    <property type="entry name" value="Sec-1-like_dom1"/>
</dbReference>
<accession>A0A8X7XG07</accession>
<keyword evidence="2" id="KW-0813">Transport</keyword>
<keyword evidence="3" id="KW-0653">Protein transport</keyword>
<dbReference type="GO" id="GO:0016192">
    <property type="term" value="P:vesicle-mediated transport"/>
    <property type="evidence" value="ECO:0007669"/>
    <property type="project" value="InterPro"/>
</dbReference>
<evidence type="ECO:0000256" key="3">
    <source>
        <dbReference type="ARBA" id="ARBA00022927"/>
    </source>
</evidence>
<dbReference type="EMBL" id="JAATIS010000485">
    <property type="protein sequence ID" value="KAG2468525.1"/>
    <property type="molecule type" value="Genomic_DNA"/>
</dbReference>
<dbReference type="InterPro" id="IPR036045">
    <property type="entry name" value="Sec1-like_sf"/>
</dbReference>
<evidence type="ECO:0000313" key="4">
    <source>
        <dbReference type="EMBL" id="KAG2468525.1"/>
    </source>
</evidence>
<evidence type="ECO:0000256" key="1">
    <source>
        <dbReference type="ARBA" id="ARBA00009884"/>
    </source>
</evidence>
<dbReference type="PANTHER" id="PTHR11679">
    <property type="entry name" value="VESICLE PROTEIN SORTING-ASSOCIATED"/>
    <property type="match status" value="1"/>
</dbReference>
<dbReference type="PIRSF" id="PIRSF005715">
    <property type="entry name" value="VPS45_Sec1"/>
    <property type="match status" value="1"/>
</dbReference>
<dbReference type="FunFam" id="3.90.830.10:FF:000001">
    <property type="entry name" value="syntaxin-binding protein 1 isoform X2"/>
    <property type="match status" value="1"/>
</dbReference>
<dbReference type="AlphaFoldDB" id="A0A8X7XG07"/>
<sequence length="592" mass="67332">MAPSGLKAVVGDKILNDVIKSVRKDGEWKALIVDNTSMKIISSCCKMSDIMAEGITIVEDINKKRQSIPSLEAIYLISPTERSVRGLINDFQESSSYMYKAAHVFFTDICPEELFIKVGQARVSKFIKTIKEICMAFLPYESQVYIIDNPDAFNLFYSPQRASEKKEMMEDLAGQIATLCATLLEYPAVRYHNGYKDNSTLATMVLDRLNAQKADNPSMGEGPDKSRSQLLILDRGYDPISPVLHELTFQAMAYDLLDIERNIYTYETSGFSESREKQVLLDENDELWAQQRHSHIADVLKKVTELSKKFCEGRRMNTEQANLKDMGQIMKKMPQYQKELGMYSTHLHLAEACMKRFKSYLDPLCKVEQDLAMGTDVNREKIKDPMRNIVPVLLNPEFESSDKIRIILLYIFYKNGINEENLNKLLQHANIQGNSGLIKNIQFLGLPIVIPPNQNPKIRPERKERVVPTYQLSRWIPLIKDVMEDIIVEKLDKKQWPFVSSPSVSTAIATAVSSARYGHIQKSKAALQYRTGPRLIIFIIGGVTLSEIRAAYEVTKACGYKWEVLIGSTHIFTPKKFLNELSLLDQPLEGTS</sequence>
<name>A0A8X7XG07_POLSE</name>
<evidence type="ECO:0000313" key="5">
    <source>
        <dbReference type="Proteomes" id="UP000886611"/>
    </source>
</evidence>
<comment type="similarity">
    <text evidence="1">Belongs to the STXBP/unc-18/SEC1 family.</text>
</comment>
<dbReference type="InterPro" id="IPR043127">
    <property type="entry name" value="Sec-1-like_dom3a"/>
</dbReference>
<feature type="non-terminal residue" evidence="4">
    <location>
        <position position="592"/>
    </location>
</feature>
<feature type="non-terminal residue" evidence="4">
    <location>
        <position position="1"/>
    </location>
</feature>
<dbReference type="OrthoDB" id="2228at2759"/>
<dbReference type="GO" id="GO:0019905">
    <property type="term" value="F:syntaxin binding"/>
    <property type="evidence" value="ECO:0007669"/>
    <property type="project" value="UniProtKB-ARBA"/>
</dbReference>
<dbReference type="Gene3D" id="3.40.50.1910">
    <property type="match status" value="1"/>
</dbReference>
<reference evidence="4 5" key="1">
    <citation type="journal article" date="2021" name="Cell">
        <title>Tracing the genetic footprints of vertebrate landing in non-teleost ray-finned fishes.</title>
        <authorList>
            <person name="Bi X."/>
            <person name="Wang K."/>
            <person name="Yang L."/>
            <person name="Pan H."/>
            <person name="Jiang H."/>
            <person name="Wei Q."/>
            <person name="Fang M."/>
            <person name="Yu H."/>
            <person name="Zhu C."/>
            <person name="Cai Y."/>
            <person name="He Y."/>
            <person name="Gan X."/>
            <person name="Zeng H."/>
            <person name="Yu D."/>
            <person name="Zhu Y."/>
            <person name="Jiang H."/>
            <person name="Qiu Q."/>
            <person name="Yang H."/>
            <person name="Zhang Y.E."/>
            <person name="Wang W."/>
            <person name="Zhu M."/>
            <person name="He S."/>
            <person name="Zhang G."/>
        </authorList>
    </citation>
    <scope>NUCLEOTIDE SEQUENCE [LARGE SCALE GENOMIC DNA]</scope>
    <source>
        <strain evidence="4">Bchr_013</strain>
    </source>
</reference>
<keyword evidence="5" id="KW-1185">Reference proteome</keyword>
<dbReference type="Pfam" id="PF00995">
    <property type="entry name" value="Sec1"/>
    <property type="match status" value="1"/>
</dbReference>
<protein>
    <submittedName>
        <fullName evidence="4">STXB2 protein</fullName>
    </submittedName>
</protein>
<dbReference type="SUPFAM" id="SSF56815">
    <property type="entry name" value="Sec1/munc18-like (SM) proteins"/>
    <property type="match status" value="1"/>
</dbReference>
<dbReference type="InterPro" id="IPR001619">
    <property type="entry name" value="Sec1-like"/>
</dbReference>
<dbReference type="GO" id="GO:0015031">
    <property type="term" value="P:protein transport"/>
    <property type="evidence" value="ECO:0007669"/>
    <property type="project" value="UniProtKB-KW"/>
</dbReference>
<comment type="caution">
    <text evidence="4">The sequence shown here is derived from an EMBL/GenBank/DDBJ whole genome shotgun (WGS) entry which is preliminary data.</text>
</comment>
<dbReference type="FunFam" id="3.40.50.2060:FF:000001">
    <property type="entry name" value="syntaxin-binding protein 1 isoform X2"/>
    <property type="match status" value="1"/>
</dbReference>
<dbReference type="Gene3D" id="1.25.40.60">
    <property type="match status" value="1"/>
</dbReference>
<proteinExistence type="inferred from homology"/>
<evidence type="ECO:0000256" key="2">
    <source>
        <dbReference type="ARBA" id="ARBA00022448"/>
    </source>
</evidence>